<dbReference type="AlphaFoldDB" id="A0A418N8J7"/>
<comment type="caution">
    <text evidence="1">The sequence shown here is derived from an EMBL/GenBank/DDBJ whole genome shotgun (WGS) entry which is preliminary data.</text>
</comment>
<dbReference type="InterPro" id="IPR021345">
    <property type="entry name" value="DUF2961"/>
</dbReference>
<evidence type="ECO:0000313" key="1">
    <source>
        <dbReference type="EMBL" id="RIV71313.1"/>
    </source>
</evidence>
<dbReference type="RefSeq" id="WP_119639827.1">
    <property type="nucleotide sequence ID" value="NZ_QXFJ01000018.1"/>
</dbReference>
<gene>
    <name evidence="1" type="ORF">D2U88_07945</name>
    <name evidence="2" type="ORF">FQ019_07875</name>
</gene>
<dbReference type="Proteomes" id="UP000321528">
    <property type="component" value="Unassembled WGS sequence"/>
</dbReference>
<accession>A0A418N8J7</accession>
<evidence type="ECO:0000313" key="3">
    <source>
        <dbReference type="Proteomes" id="UP000284189"/>
    </source>
</evidence>
<dbReference type="Gene3D" id="2.60.120.1390">
    <property type="match status" value="1"/>
</dbReference>
<dbReference type="EMBL" id="QXFJ01000018">
    <property type="protein sequence ID" value="RIV71313.1"/>
    <property type="molecule type" value="Genomic_DNA"/>
</dbReference>
<name>A0A418N8J7_9FLAO</name>
<sequence length="123" mass="13920">MYFNAKWNGDDSNGVDEPVDVSLTQDQGGDIDWPMIAVKGTGRFCGVTLHITNFWEEPKKKPSSWWYGIGGEKTIDRWWGEGDEKFFVDGEKFPSTFGTGSEDYIGYAWSAEPPFPTCNTAYR</sequence>
<dbReference type="OrthoDB" id="2518538at2"/>
<dbReference type="Proteomes" id="UP000284189">
    <property type="component" value="Unassembled WGS sequence"/>
</dbReference>
<protein>
    <submittedName>
        <fullName evidence="1">DUF2961 domain-containing protein</fullName>
    </submittedName>
</protein>
<evidence type="ECO:0000313" key="2">
    <source>
        <dbReference type="EMBL" id="TXK02852.1"/>
    </source>
</evidence>
<reference evidence="2 4" key="2">
    <citation type="submission" date="2019-07" db="EMBL/GenBank/DDBJ databases">
        <title>Draft genome of two Muricauda strains isolated from deep sea.</title>
        <authorList>
            <person name="Sun C."/>
        </authorList>
    </citation>
    <scope>NUCLEOTIDE SEQUENCE [LARGE SCALE GENOMIC DNA]</scope>
    <source>
        <strain evidence="2 4">NH166</strain>
    </source>
</reference>
<dbReference type="Pfam" id="PF11175">
    <property type="entry name" value="DUF2961"/>
    <property type="match status" value="1"/>
</dbReference>
<dbReference type="EMBL" id="VNWL01000017">
    <property type="protein sequence ID" value="TXK02852.1"/>
    <property type="molecule type" value="Genomic_DNA"/>
</dbReference>
<evidence type="ECO:0000313" key="4">
    <source>
        <dbReference type="Proteomes" id="UP000321528"/>
    </source>
</evidence>
<reference evidence="1 3" key="1">
    <citation type="submission" date="2018-08" db="EMBL/GenBank/DDBJ databases">
        <title>Proposal of Muricauda 72 sp.nov. and Muricauda NH166 sp.nov., isolated from seawater.</title>
        <authorList>
            <person name="Cheng H."/>
            <person name="Wu Y.-H."/>
            <person name="Guo L.-L."/>
            <person name="Xu X.-W."/>
        </authorList>
    </citation>
    <scope>NUCLEOTIDE SEQUENCE [LARGE SCALE GENOMIC DNA]</scope>
    <source>
        <strain evidence="1 3">NH166</strain>
    </source>
</reference>
<proteinExistence type="predicted"/>
<keyword evidence="4" id="KW-1185">Reference proteome</keyword>
<organism evidence="1 3">
    <name type="scientific">Flagellimonas aequoris</name>
    <dbReference type="NCBI Taxonomy" id="2306997"/>
    <lineage>
        <taxon>Bacteria</taxon>
        <taxon>Pseudomonadati</taxon>
        <taxon>Bacteroidota</taxon>
        <taxon>Flavobacteriia</taxon>
        <taxon>Flavobacteriales</taxon>
        <taxon>Flavobacteriaceae</taxon>
        <taxon>Flagellimonas</taxon>
    </lineage>
</organism>